<dbReference type="EMBL" id="MBFT01000073">
    <property type="protein sequence ID" value="PVU98596.1"/>
    <property type="molecule type" value="Genomic_DNA"/>
</dbReference>
<proteinExistence type="predicted"/>
<keyword evidence="7" id="KW-1185">Reference proteome</keyword>
<keyword evidence="2" id="KW-0819">tRNA processing</keyword>
<accession>A0A2T9Z221</accession>
<gene>
    <name evidence="6" type="ORF">BB559_001427</name>
</gene>
<dbReference type="GO" id="GO:0008033">
    <property type="term" value="P:tRNA processing"/>
    <property type="evidence" value="ECO:0007669"/>
    <property type="project" value="UniProtKB-KW"/>
</dbReference>
<dbReference type="AlphaFoldDB" id="A0A2T9Z221"/>
<organism evidence="6 7">
    <name type="scientific">Furculomyces boomerangus</name>
    <dbReference type="NCBI Taxonomy" id="61424"/>
    <lineage>
        <taxon>Eukaryota</taxon>
        <taxon>Fungi</taxon>
        <taxon>Fungi incertae sedis</taxon>
        <taxon>Zoopagomycota</taxon>
        <taxon>Kickxellomycotina</taxon>
        <taxon>Harpellomycetes</taxon>
        <taxon>Harpellales</taxon>
        <taxon>Harpellaceae</taxon>
        <taxon>Furculomyces</taxon>
    </lineage>
</organism>
<dbReference type="InterPro" id="IPR012094">
    <property type="entry name" value="tRNA_Ile_lys_synt"/>
</dbReference>
<dbReference type="SUPFAM" id="SSF52402">
    <property type="entry name" value="Adenine nucleotide alpha hydrolases-like"/>
    <property type="match status" value="1"/>
</dbReference>
<dbReference type="PANTHER" id="PTHR43033">
    <property type="entry name" value="TRNA(ILE)-LYSIDINE SYNTHASE-RELATED"/>
    <property type="match status" value="1"/>
</dbReference>
<dbReference type="Gene3D" id="3.40.50.620">
    <property type="entry name" value="HUPs"/>
    <property type="match status" value="1"/>
</dbReference>
<dbReference type="InterPro" id="IPR014729">
    <property type="entry name" value="Rossmann-like_a/b/a_fold"/>
</dbReference>
<dbReference type="STRING" id="61424.A0A2T9Z221"/>
<sequence>MDLVSKFNKIVTRNDAPGLKYVLAVSGGVDSMSLAYLSKNSSISQRFQTLVVDHGLREESSNEAQIVVENLSKIGIRAYIRKIKWADSRITTKINISKPMPGPKLEEHARIMRNGIRHIMSNAKLVEKQHDSNSSSLESIQAFLPSKILPLISSAQYHAFFAKQLVSEILDQIATTHPLTNECTWSIPINSPIANTLAQRQSILHLSIAKTIEWVACPQHPPTLNHIKTLSNEIVSKLNPNFHQNINALNHKRYCIAGIVLLTRLEITYTGTYSLIATFSKDLKSINNLYEQSMVLDQPLDTDLVWNDTTFITINKNIPVTPAFSSNPSQQQLSTTEDIYPDLYCSVISLSHFMSLHRAGKFQFPIDNQQPKTQICNMNKYFDFEIPTGQQLSIKEAIIYMKKVFLLERYSKNVYVPFATNNSSILMFPVVLVYKIHNTQTRNEKNTHSLIKRHLVSVHIPNIDICFGINVANVITKRKKKMLTYF</sequence>
<dbReference type="Pfam" id="PF01171">
    <property type="entry name" value="ATP_bind_3"/>
    <property type="match status" value="1"/>
</dbReference>
<keyword evidence="4" id="KW-0067">ATP-binding</keyword>
<keyword evidence="1" id="KW-0436">Ligase</keyword>
<reference evidence="6 7" key="1">
    <citation type="journal article" date="2018" name="MBio">
        <title>Comparative Genomics Reveals the Core Gene Toolbox for the Fungus-Insect Symbiosis.</title>
        <authorList>
            <person name="Wang Y."/>
            <person name="Stata M."/>
            <person name="Wang W."/>
            <person name="Stajich J.E."/>
            <person name="White M.M."/>
            <person name="Moncalvo J.M."/>
        </authorList>
    </citation>
    <scope>NUCLEOTIDE SEQUENCE [LARGE SCALE GENOMIC DNA]</scope>
    <source>
        <strain evidence="6 7">AUS-77-4</strain>
    </source>
</reference>
<dbReference type="InterPro" id="IPR011063">
    <property type="entry name" value="TilS/TtcA_N"/>
</dbReference>
<name>A0A2T9Z221_9FUNG</name>
<dbReference type="PANTHER" id="PTHR43033:SF1">
    <property type="entry name" value="TRNA(ILE)-LYSIDINE SYNTHASE-RELATED"/>
    <property type="match status" value="1"/>
</dbReference>
<evidence type="ECO:0000256" key="1">
    <source>
        <dbReference type="ARBA" id="ARBA00022598"/>
    </source>
</evidence>
<protein>
    <recommendedName>
        <fullName evidence="5">tRNA(Ile)-lysidine/2-thiocytidine synthase N-terminal domain-containing protein</fullName>
    </recommendedName>
</protein>
<evidence type="ECO:0000256" key="3">
    <source>
        <dbReference type="ARBA" id="ARBA00022741"/>
    </source>
</evidence>
<keyword evidence="3" id="KW-0547">Nucleotide-binding</keyword>
<feature type="domain" description="tRNA(Ile)-lysidine/2-thiocytidine synthase N-terminal" evidence="5">
    <location>
        <begin position="20"/>
        <end position="113"/>
    </location>
</feature>
<evidence type="ECO:0000313" key="6">
    <source>
        <dbReference type="EMBL" id="PVU98596.1"/>
    </source>
</evidence>
<dbReference type="GO" id="GO:0016879">
    <property type="term" value="F:ligase activity, forming carbon-nitrogen bonds"/>
    <property type="evidence" value="ECO:0007669"/>
    <property type="project" value="InterPro"/>
</dbReference>
<evidence type="ECO:0000259" key="5">
    <source>
        <dbReference type="Pfam" id="PF01171"/>
    </source>
</evidence>
<dbReference type="OrthoDB" id="434144at2759"/>
<evidence type="ECO:0000313" key="7">
    <source>
        <dbReference type="Proteomes" id="UP000245699"/>
    </source>
</evidence>
<dbReference type="Proteomes" id="UP000245699">
    <property type="component" value="Unassembled WGS sequence"/>
</dbReference>
<comment type="caution">
    <text evidence="6">The sequence shown here is derived from an EMBL/GenBank/DDBJ whole genome shotgun (WGS) entry which is preliminary data.</text>
</comment>
<dbReference type="GO" id="GO:0005524">
    <property type="term" value="F:ATP binding"/>
    <property type="evidence" value="ECO:0007669"/>
    <property type="project" value="UniProtKB-KW"/>
</dbReference>
<evidence type="ECO:0000256" key="4">
    <source>
        <dbReference type="ARBA" id="ARBA00022840"/>
    </source>
</evidence>
<evidence type="ECO:0000256" key="2">
    <source>
        <dbReference type="ARBA" id="ARBA00022694"/>
    </source>
</evidence>